<comment type="function">
    <text evidence="7">Functions as a peptidoglycan terminase that cleaves nascent peptidoglycan strands endolytically to terminate their elongation.</text>
</comment>
<keyword evidence="3 7" id="KW-1133">Transmembrane helix</keyword>
<dbReference type="PANTHER" id="PTHR30518">
    <property type="entry name" value="ENDOLYTIC MUREIN TRANSGLYCOSYLASE"/>
    <property type="match status" value="1"/>
</dbReference>
<dbReference type="Proteomes" id="UP001168363">
    <property type="component" value="Unassembled WGS sequence"/>
</dbReference>
<dbReference type="RefSeq" id="WP_302708700.1">
    <property type="nucleotide sequence ID" value="NZ_JAULSC010000012.1"/>
</dbReference>
<reference evidence="9" key="1">
    <citation type="submission" date="2023-06" db="EMBL/GenBank/DDBJ databases">
        <title>Genome sequence of Nocardioides sp. SOB44.</title>
        <authorList>
            <person name="Zhang G."/>
        </authorList>
    </citation>
    <scope>NUCLEOTIDE SEQUENCE</scope>
    <source>
        <strain evidence="9">SOB44</strain>
    </source>
</reference>
<keyword evidence="4 7" id="KW-0472">Membrane</keyword>
<evidence type="ECO:0000256" key="7">
    <source>
        <dbReference type="HAMAP-Rule" id="MF_02065"/>
    </source>
</evidence>
<feature type="transmembrane region" description="Helical" evidence="7">
    <location>
        <begin position="51"/>
        <end position="70"/>
    </location>
</feature>
<proteinExistence type="inferred from homology"/>
<dbReference type="HAMAP" id="MF_02065">
    <property type="entry name" value="MltG"/>
    <property type="match status" value="1"/>
</dbReference>
<dbReference type="Pfam" id="PF02618">
    <property type="entry name" value="YceG"/>
    <property type="match status" value="1"/>
</dbReference>
<comment type="similarity">
    <text evidence="7">Belongs to the transglycosylase MltG family.</text>
</comment>
<dbReference type="EC" id="4.2.2.29" evidence="7"/>
<evidence type="ECO:0000313" key="9">
    <source>
        <dbReference type="EMBL" id="MDO3396582.1"/>
    </source>
</evidence>
<evidence type="ECO:0000256" key="8">
    <source>
        <dbReference type="SAM" id="MobiDB-lite"/>
    </source>
</evidence>
<accession>A0ABT8TRJ0</accession>
<sequence length="407" mass="43502">MTEQQPDGVHDDGDDGAHADGETVDAATVLPAEPEYVAGGSRRRKRNRLPGCLAVLVALGLIGGGLWFAGTKVTDFVSDRFSSAPDYDGPGRGRVLFEVSSGDTAAAICRGLKDEDVVASVDSCISAAQADSESAGIQVGFYELQKEMASADAIDVLVDPANLLTSSVTVPEGLNVDQVVDVLAKGTEFGAGRFRNVLEQPEKIGLPDYADGNPEGYLFPSTYAFGPKDKPKDMLSAMVDRWERAAEEADLEGAAEKLGYTPHELMTVASLVEAEGRGDDMPKVARVIYNRLENPENGVTNGLLQIDAAVNYALDKSPIARLTLDEIDSVADSPYNTYTQQGLPPGPIEAPGDAAIEAAAAPADGPWLFYVTVNLETGETKFTESYDEFLGFRRELDEYCDTQSDRC</sequence>
<evidence type="ECO:0000256" key="6">
    <source>
        <dbReference type="ARBA" id="ARBA00023316"/>
    </source>
</evidence>
<dbReference type="InterPro" id="IPR003770">
    <property type="entry name" value="MLTG-like"/>
</dbReference>
<dbReference type="PANTHER" id="PTHR30518:SF2">
    <property type="entry name" value="ENDOLYTIC MUREIN TRANSGLYCOSYLASE"/>
    <property type="match status" value="1"/>
</dbReference>
<keyword evidence="1 7" id="KW-1003">Cell membrane</keyword>
<evidence type="ECO:0000256" key="4">
    <source>
        <dbReference type="ARBA" id="ARBA00023136"/>
    </source>
</evidence>
<evidence type="ECO:0000256" key="3">
    <source>
        <dbReference type="ARBA" id="ARBA00022989"/>
    </source>
</evidence>
<name>A0ABT8TRJ0_9ACTN</name>
<gene>
    <name evidence="7 9" type="primary">mltG</name>
    <name evidence="9" type="ORF">QWJ41_12690</name>
</gene>
<feature type="compositionally biased region" description="Basic and acidic residues" evidence="8">
    <location>
        <begin position="8"/>
        <end position="21"/>
    </location>
</feature>
<evidence type="ECO:0000256" key="2">
    <source>
        <dbReference type="ARBA" id="ARBA00022692"/>
    </source>
</evidence>
<evidence type="ECO:0000256" key="1">
    <source>
        <dbReference type="ARBA" id="ARBA00022475"/>
    </source>
</evidence>
<comment type="catalytic activity">
    <reaction evidence="7">
        <text>a peptidoglycan chain = a peptidoglycan chain with N-acetyl-1,6-anhydromuramyl-[peptide] at the reducing end + a peptidoglycan chain with N-acetylglucosamine at the non-reducing end.</text>
        <dbReference type="EC" id="4.2.2.29"/>
    </reaction>
</comment>
<comment type="caution">
    <text evidence="9">The sequence shown here is derived from an EMBL/GenBank/DDBJ whole genome shotgun (WGS) entry which is preliminary data.</text>
</comment>
<dbReference type="Gene3D" id="3.30.1490.480">
    <property type="entry name" value="Endolytic murein transglycosylase"/>
    <property type="match status" value="1"/>
</dbReference>
<dbReference type="EMBL" id="JAULSC010000012">
    <property type="protein sequence ID" value="MDO3396582.1"/>
    <property type="molecule type" value="Genomic_DNA"/>
</dbReference>
<evidence type="ECO:0000256" key="5">
    <source>
        <dbReference type="ARBA" id="ARBA00023239"/>
    </source>
</evidence>
<evidence type="ECO:0000313" key="10">
    <source>
        <dbReference type="Proteomes" id="UP001168363"/>
    </source>
</evidence>
<feature type="site" description="Important for catalytic activity" evidence="7">
    <location>
        <position position="275"/>
    </location>
</feature>
<keyword evidence="10" id="KW-1185">Reference proteome</keyword>
<keyword evidence="5 7" id="KW-0456">Lyase</keyword>
<dbReference type="NCBIfam" id="TIGR00247">
    <property type="entry name" value="endolytic transglycosylase MltG"/>
    <property type="match status" value="1"/>
</dbReference>
<comment type="subcellular location">
    <subcellularLocation>
        <location evidence="7">Cell membrane</location>
        <topology evidence="7">Single-pass membrane protein</topology>
    </subcellularLocation>
</comment>
<protein>
    <recommendedName>
        <fullName evidence="7">Endolytic murein transglycosylase</fullName>
        <ecNumber evidence="7">4.2.2.29</ecNumber>
    </recommendedName>
    <alternativeName>
        <fullName evidence="7">Peptidoglycan lytic transglycosylase</fullName>
    </alternativeName>
    <alternativeName>
        <fullName evidence="7">Peptidoglycan polymerization terminase</fullName>
    </alternativeName>
</protein>
<organism evidence="9 10">
    <name type="scientific">Nocardioides cremeus</name>
    <dbReference type="NCBI Taxonomy" id="3058044"/>
    <lineage>
        <taxon>Bacteria</taxon>
        <taxon>Bacillati</taxon>
        <taxon>Actinomycetota</taxon>
        <taxon>Actinomycetes</taxon>
        <taxon>Propionibacteriales</taxon>
        <taxon>Nocardioidaceae</taxon>
        <taxon>Nocardioides</taxon>
    </lineage>
</organism>
<keyword evidence="6 7" id="KW-0961">Cell wall biogenesis/degradation</keyword>
<feature type="region of interest" description="Disordered" evidence="8">
    <location>
        <begin position="1"/>
        <end position="25"/>
    </location>
</feature>
<keyword evidence="2 7" id="KW-0812">Transmembrane</keyword>